<keyword evidence="1 6" id="KW-0597">Phosphoprotein</keyword>
<proteinExistence type="predicted"/>
<accession>A0A1M5IQG0</accession>
<dbReference type="PROSITE" id="PS50110">
    <property type="entry name" value="RESPONSE_REGULATORY"/>
    <property type="match status" value="1"/>
</dbReference>
<organism evidence="9 10">
    <name type="scientific">Flavobacterium segetis</name>
    <dbReference type="NCBI Taxonomy" id="271157"/>
    <lineage>
        <taxon>Bacteria</taxon>
        <taxon>Pseudomonadati</taxon>
        <taxon>Bacteroidota</taxon>
        <taxon>Flavobacteriia</taxon>
        <taxon>Flavobacteriales</taxon>
        <taxon>Flavobacteriaceae</taxon>
        <taxon>Flavobacterium</taxon>
    </lineage>
</organism>
<name>A0A1M5IQG0_9FLAO</name>
<dbReference type="InterPro" id="IPR000792">
    <property type="entry name" value="Tscrpt_reg_LuxR_C"/>
</dbReference>
<keyword evidence="2" id="KW-0902">Two-component regulatory system</keyword>
<dbReference type="GO" id="GO:0005829">
    <property type="term" value="C:cytosol"/>
    <property type="evidence" value="ECO:0007669"/>
    <property type="project" value="TreeGrafter"/>
</dbReference>
<dbReference type="InterPro" id="IPR000014">
    <property type="entry name" value="PAS"/>
</dbReference>
<dbReference type="SMART" id="SM00421">
    <property type="entry name" value="HTH_LUXR"/>
    <property type="match status" value="1"/>
</dbReference>
<evidence type="ECO:0000256" key="6">
    <source>
        <dbReference type="PROSITE-ProRule" id="PRU00169"/>
    </source>
</evidence>
<dbReference type="Gene3D" id="3.40.50.2300">
    <property type="match status" value="1"/>
</dbReference>
<sequence>MKKILIVEDDAVLRENTAEFIKGENFEVFVAEDGLAGVKQALKHLPDLILCDISMPHMNGYDFYKTIKQIKSTATIPLVFFSARTEYEDIRAGMQLGADDYIIKPFDFFELLKVIKTRLAKYDTIEQINDEKFNALIKHQRLGVFIYQKGKFLFYNETLATIFGYDYDEFSSIYLEDLFDDKYCNKSKLLNEIDRCLKDTKGSISFTFEALHKTLNTVFVELFGSVITYKGYPSIIGNVIISDNKNLAPSILKLTKDIPTKLSSRELEVLELICKGKSTLEASKLLFLGQRTIETYRANLLEKTDSKNIAELIMYAIRNRLITVN</sequence>
<dbReference type="GO" id="GO:0006355">
    <property type="term" value="P:regulation of DNA-templated transcription"/>
    <property type="evidence" value="ECO:0007669"/>
    <property type="project" value="InterPro"/>
</dbReference>
<evidence type="ECO:0000256" key="1">
    <source>
        <dbReference type="ARBA" id="ARBA00022553"/>
    </source>
</evidence>
<evidence type="ECO:0000256" key="4">
    <source>
        <dbReference type="ARBA" id="ARBA00023125"/>
    </source>
</evidence>
<dbReference type="Proteomes" id="UP000184036">
    <property type="component" value="Unassembled WGS sequence"/>
</dbReference>
<dbReference type="SMART" id="SM00448">
    <property type="entry name" value="REC"/>
    <property type="match status" value="1"/>
</dbReference>
<evidence type="ECO:0000259" key="8">
    <source>
        <dbReference type="PROSITE" id="PS50110"/>
    </source>
</evidence>
<dbReference type="RefSeq" id="WP_072992490.1">
    <property type="nucleotide sequence ID" value="NZ_FQWE01000008.1"/>
</dbReference>
<dbReference type="InterPro" id="IPR036388">
    <property type="entry name" value="WH-like_DNA-bd_sf"/>
</dbReference>
<evidence type="ECO:0000256" key="2">
    <source>
        <dbReference type="ARBA" id="ARBA00023012"/>
    </source>
</evidence>
<evidence type="ECO:0000256" key="3">
    <source>
        <dbReference type="ARBA" id="ARBA00023015"/>
    </source>
</evidence>
<dbReference type="Gene3D" id="1.10.10.10">
    <property type="entry name" value="Winged helix-like DNA-binding domain superfamily/Winged helix DNA-binding domain"/>
    <property type="match status" value="1"/>
</dbReference>
<dbReference type="Pfam" id="PF00072">
    <property type="entry name" value="Response_reg"/>
    <property type="match status" value="1"/>
</dbReference>
<dbReference type="InterPro" id="IPR001789">
    <property type="entry name" value="Sig_transdc_resp-reg_receiver"/>
</dbReference>
<gene>
    <name evidence="9" type="ORF">SAMN05444396_1083</name>
</gene>
<reference evidence="10" key="1">
    <citation type="submission" date="2016-11" db="EMBL/GenBank/DDBJ databases">
        <authorList>
            <person name="Varghese N."/>
            <person name="Submissions S."/>
        </authorList>
    </citation>
    <scope>NUCLEOTIDE SEQUENCE [LARGE SCALE GENOMIC DNA]</scope>
    <source>
        <strain evidence="10">DSM 19741</strain>
    </source>
</reference>
<dbReference type="AlphaFoldDB" id="A0A1M5IQG0"/>
<dbReference type="STRING" id="271157.SAMN05444396_1083"/>
<dbReference type="PANTHER" id="PTHR48111">
    <property type="entry name" value="REGULATOR OF RPOS"/>
    <property type="match status" value="1"/>
</dbReference>
<feature type="domain" description="HTH luxR-type" evidence="7">
    <location>
        <begin position="255"/>
        <end position="320"/>
    </location>
</feature>
<evidence type="ECO:0000313" key="10">
    <source>
        <dbReference type="Proteomes" id="UP000184036"/>
    </source>
</evidence>
<keyword evidence="4" id="KW-0238">DNA-binding</keyword>
<dbReference type="GO" id="GO:0000156">
    <property type="term" value="F:phosphorelay response regulator activity"/>
    <property type="evidence" value="ECO:0007669"/>
    <property type="project" value="TreeGrafter"/>
</dbReference>
<feature type="domain" description="Response regulatory" evidence="8">
    <location>
        <begin position="3"/>
        <end position="119"/>
    </location>
</feature>
<evidence type="ECO:0000313" key="9">
    <source>
        <dbReference type="EMBL" id="SHG30558.1"/>
    </source>
</evidence>
<dbReference type="SUPFAM" id="SSF52172">
    <property type="entry name" value="CheY-like"/>
    <property type="match status" value="1"/>
</dbReference>
<keyword evidence="5" id="KW-0804">Transcription</keyword>
<protein>
    <submittedName>
        <fullName evidence="9">PAS domain S-box-containing protein</fullName>
    </submittedName>
</protein>
<dbReference type="InterPro" id="IPR039420">
    <property type="entry name" value="WalR-like"/>
</dbReference>
<evidence type="ECO:0000259" key="7">
    <source>
        <dbReference type="PROSITE" id="PS50043"/>
    </source>
</evidence>
<dbReference type="SUPFAM" id="SSF55785">
    <property type="entry name" value="PYP-like sensor domain (PAS domain)"/>
    <property type="match status" value="1"/>
</dbReference>
<evidence type="ECO:0000256" key="5">
    <source>
        <dbReference type="ARBA" id="ARBA00023163"/>
    </source>
</evidence>
<dbReference type="EMBL" id="FQWE01000008">
    <property type="protein sequence ID" value="SHG30558.1"/>
    <property type="molecule type" value="Genomic_DNA"/>
</dbReference>
<dbReference type="CDD" id="cd06170">
    <property type="entry name" value="LuxR_C_like"/>
    <property type="match status" value="1"/>
</dbReference>
<dbReference type="PANTHER" id="PTHR48111:SF1">
    <property type="entry name" value="TWO-COMPONENT RESPONSE REGULATOR ORR33"/>
    <property type="match status" value="1"/>
</dbReference>
<dbReference type="Gene3D" id="3.30.450.20">
    <property type="entry name" value="PAS domain"/>
    <property type="match status" value="1"/>
</dbReference>
<keyword evidence="3" id="KW-0805">Transcription regulation</keyword>
<dbReference type="PROSITE" id="PS50043">
    <property type="entry name" value="HTH_LUXR_2"/>
    <property type="match status" value="1"/>
</dbReference>
<dbReference type="CDD" id="cd17574">
    <property type="entry name" value="REC_OmpR"/>
    <property type="match status" value="1"/>
</dbReference>
<feature type="modified residue" description="4-aspartylphosphate" evidence="6">
    <location>
        <position position="52"/>
    </location>
</feature>
<dbReference type="InterPro" id="IPR011006">
    <property type="entry name" value="CheY-like_superfamily"/>
</dbReference>
<dbReference type="NCBIfam" id="TIGR00229">
    <property type="entry name" value="sensory_box"/>
    <property type="match status" value="1"/>
</dbReference>
<dbReference type="PRINTS" id="PR00038">
    <property type="entry name" value="HTHLUXR"/>
</dbReference>
<dbReference type="GO" id="GO:0032993">
    <property type="term" value="C:protein-DNA complex"/>
    <property type="evidence" value="ECO:0007669"/>
    <property type="project" value="TreeGrafter"/>
</dbReference>
<dbReference type="OrthoDB" id="9127033at2"/>
<dbReference type="SUPFAM" id="SSF46894">
    <property type="entry name" value="C-terminal effector domain of the bipartite response regulators"/>
    <property type="match status" value="1"/>
</dbReference>
<keyword evidence="10" id="KW-1185">Reference proteome</keyword>
<dbReference type="Pfam" id="PF00196">
    <property type="entry name" value="GerE"/>
    <property type="match status" value="1"/>
</dbReference>
<dbReference type="InterPro" id="IPR016032">
    <property type="entry name" value="Sig_transdc_resp-reg_C-effctor"/>
</dbReference>
<dbReference type="InterPro" id="IPR035965">
    <property type="entry name" value="PAS-like_dom_sf"/>
</dbReference>
<dbReference type="Pfam" id="PF13426">
    <property type="entry name" value="PAS_9"/>
    <property type="match status" value="1"/>
</dbReference>
<dbReference type="GO" id="GO:0000976">
    <property type="term" value="F:transcription cis-regulatory region binding"/>
    <property type="evidence" value="ECO:0007669"/>
    <property type="project" value="TreeGrafter"/>
</dbReference>